<accession>A0A1H9U0E3</accession>
<proteinExistence type="predicted"/>
<dbReference type="PROSITE" id="PS51257">
    <property type="entry name" value="PROKAR_LIPOPROTEIN"/>
    <property type="match status" value="1"/>
</dbReference>
<dbReference type="InterPro" id="IPR005184">
    <property type="entry name" value="DUF306_Meta_HslJ"/>
</dbReference>
<dbReference type="EMBL" id="FOFT01000008">
    <property type="protein sequence ID" value="SES02543.1"/>
    <property type="molecule type" value="Genomic_DNA"/>
</dbReference>
<dbReference type="InterPro" id="IPR038670">
    <property type="entry name" value="HslJ-like_sf"/>
</dbReference>
<organism evidence="3 4">
    <name type="scientific">Lentzea flaviverrucosa</name>
    <dbReference type="NCBI Taxonomy" id="200379"/>
    <lineage>
        <taxon>Bacteria</taxon>
        <taxon>Bacillati</taxon>
        <taxon>Actinomycetota</taxon>
        <taxon>Actinomycetes</taxon>
        <taxon>Pseudonocardiales</taxon>
        <taxon>Pseudonocardiaceae</taxon>
        <taxon>Lentzea</taxon>
    </lineage>
</organism>
<keyword evidence="1" id="KW-0732">Signal</keyword>
<dbReference type="PANTHER" id="PTHR35535:SF1">
    <property type="entry name" value="HEAT SHOCK PROTEIN HSLJ"/>
    <property type="match status" value="1"/>
</dbReference>
<feature type="chain" id="PRO_5038566516" evidence="1">
    <location>
        <begin position="20"/>
        <end position="254"/>
    </location>
</feature>
<evidence type="ECO:0000256" key="1">
    <source>
        <dbReference type="SAM" id="SignalP"/>
    </source>
</evidence>
<evidence type="ECO:0000313" key="4">
    <source>
        <dbReference type="Proteomes" id="UP000199028"/>
    </source>
</evidence>
<feature type="domain" description="DUF306" evidence="2">
    <location>
        <begin position="28"/>
        <end position="133"/>
    </location>
</feature>
<dbReference type="Gene3D" id="2.40.128.270">
    <property type="match status" value="2"/>
</dbReference>
<feature type="domain" description="DUF306" evidence="2">
    <location>
        <begin position="143"/>
        <end position="248"/>
    </location>
</feature>
<sequence>MSNRIALVVLLLAVTAACGSPSAGQGADLRGKVYVSSSVTEQGQPRAMVEGTRVELRFTDDGRLLAQAGCNQMQGPVDLDGGKLSVTDLGMTAMGCPKPELHQQDDWLSKLLGATPSWKLDGTNLVVSGSNAEIVLAPEQPATLEGAWTVNGLATRDAVSSVPAGVKVTITFKGGNMVVDTGCNLNGAETPYVLEGQVIKAELGTSTLKSCGAVDEVENAVRATFENGEATHEIDRATLSLTNASGTGLKLGKQ</sequence>
<feature type="signal peptide" evidence="1">
    <location>
        <begin position="1"/>
        <end position="19"/>
    </location>
</feature>
<dbReference type="InterPro" id="IPR053147">
    <property type="entry name" value="Hsp_HslJ-like"/>
</dbReference>
<keyword evidence="4" id="KW-1185">Reference proteome</keyword>
<dbReference type="RefSeq" id="WP_090067294.1">
    <property type="nucleotide sequence ID" value="NZ_FOFT01000008.1"/>
</dbReference>
<reference evidence="4" key="1">
    <citation type="submission" date="2016-10" db="EMBL/GenBank/DDBJ databases">
        <authorList>
            <person name="Varghese N."/>
            <person name="Submissions S."/>
        </authorList>
    </citation>
    <scope>NUCLEOTIDE SEQUENCE [LARGE SCALE GENOMIC DNA]</scope>
    <source>
        <strain evidence="4">CGMCC 4.578</strain>
    </source>
</reference>
<evidence type="ECO:0000259" key="2">
    <source>
        <dbReference type="Pfam" id="PF03724"/>
    </source>
</evidence>
<evidence type="ECO:0000313" key="3">
    <source>
        <dbReference type="EMBL" id="SES02543.1"/>
    </source>
</evidence>
<dbReference type="Pfam" id="PF03724">
    <property type="entry name" value="META"/>
    <property type="match status" value="2"/>
</dbReference>
<gene>
    <name evidence="3" type="ORF">SAMN05216195_108216</name>
</gene>
<dbReference type="AlphaFoldDB" id="A0A1H9U0E3"/>
<dbReference type="Proteomes" id="UP000199028">
    <property type="component" value="Unassembled WGS sequence"/>
</dbReference>
<dbReference type="OrthoDB" id="507754at2"/>
<protein>
    <submittedName>
        <fullName evidence="3">META domain-containing protein</fullName>
    </submittedName>
</protein>
<dbReference type="PANTHER" id="PTHR35535">
    <property type="entry name" value="HEAT SHOCK PROTEIN HSLJ"/>
    <property type="match status" value="1"/>
</dbReference>
<name>A0A1H9U0E3_9PSEU</name>